<dbReference type="UniPathway" id="UPA00670"/>
<comment type="similarity">
    <text evidence="2 10">Belongs to the AcsF family.</text>
</comment>
<keyword evidence="6 10" id="KW-0560">Oxidoreductase</keyword>
<evidence type="ECO:0000256" key="3">
    <source>
        <dbReference type="ARBA" id="ARBA00022531"/>
    </source>
</evidence>
<dbReference type="Pfam" id="PF02915">
    <property type="entry name" value="Rubrerythrin"/>
    <property type="match status" value="1"/>
</dbReference>
<evidence type="ECO:0000256" key="2">
    <source>
        <dbReference type="ARBA" id="ARBA00006550"/>
    </source>
</evidence>
<comment type="function">
    <text evidence="10">Catalyzes the formation of the isocyclic ring in chlorophyll biosynthesis. Mediates the cyclase reaction, which results in the formation of divinylprotochlorophyllide (Pchlide) characteristic of all chlorophylls from magnesium-protoporphyrin IX 13-monomethyl ester (MgPMME).</text>
</comment>
<keyword evidence="13" id="KW-1185">Reference proteome</keyword>
<dbReference type="PANTHER" id="PTHR31053:SF2">
    <property type="entry name" value="MAGNESIUM-PROTOPORPHYRIN IX MONOMETHYL ESTER [OXIDATIVE] CYCLASE, CHLOROPLASTIC"/>
    <property type="match status" value="1"/>
</dbReference>
<evidence type="ECO:0000313" key="13">
    <source>
        <dbReference type="Proteomes" id="UP000271624"/>
    </source>
</evidence>
<dbReference type="EMBL" id="RSCL01000001">
    <property type="protein sequence ID" value="RUT10133.1"/>
    <property type="molecule type" value="Genomic_DNA"/>
</dbReference>
<dbReference type="GO" id="GO:0048529">
    <property type="term" value="F:magnesium-protoporphyrin IX monomethyl ester (oxidative) cyclase activity"/>
    <property type="evidence" value="ECO:0007669"/>
    <property type="project" value="UniProtKB-UniRule"/>
</dbReference>
<keyword evidence="5 10" id="KW-0521">NADP</keyword>
<dbReference type="GO" id="GO:0015979">
    <property type="term" value="P:photosynthesis"/>
    <property type="evidence" value="ECO:0007669"/>
    <property type="project" value="UniProtKB-UniRule"/>
</dbReference>
<protein>
    <recommendedName>
        <fullName evidence="10">Magnesium-protoporphyrin IX monomethyl ester [oxidative] cyclase</fullName>
        <shortName evidence="10">Mg-protoporphyrin IX monomethyl ester oxidative cyclase</shortName>
        <ecNumber evidence="10">1.14.13.81</ecNumber>
    </recommendedName>
</protein>
<comment type="cofactor">
    <cofactor evidence="1 10">
        <name>Fe cation</name>
        <dbReference type="ChEBI" id="CHEBI:24875"/>
    </cofactor>
</comment>
<dbReference type="NCBIfam" id="TIGR02029">
    <property type="entry name" value="AcsF"/>
    <property type="match status" value="1"/>
</dbReference>
<comment type="catalytic activity">
    <reaction evidence="9 10">
        <text>Mg-protoporphyrin IX 13-monomethyl ester + 3 NADPH + 3 O2 + 2 H(+) = 3,8-divinyl protochlorophyllide a + 3 NADP(+) + 5 H2O</text>
        <dbReference type="Rhea" id="RHEA:33235"/>
        <dbReference type="ChEBI" id="CHEBI:15377"/>
        <dbReference type="ChEBI" id="CHEBI:15378"/>
        <dbReference type="ChEBI" id="CHEBI:15379"/>
        <dbReference type="ChEBI" id="CHEBI:57783"/>
        <dbReference type="ChEBI" id="CHEBI:58349"/>
        <dbReference type="ChEBI" id="CHEBI:58632"/>
        <dbReference type="ChEBI" id="CHEBI:60491"/>
        <dbReference type="EC" id="1.14.13.81"/>
    </reaction>
</comment>
<dbReference type="InterPro" id="IPR008434">
    <property type="entry name" value="AcsF"/>
</dbReference>
<evidence type="ECO:0000256" key="6">
    <source>
        <dbReference type="ARBA" id="ARBA00023002"/>
    </source>
</evidence>
<dbReference type="OrthoDB" id="141643at2"/>
<evidence type="ECO:0000259" key="11">
    <source>
        <dbReference type="Pfam" id="PF02915"/>
    </source>
</evidence>
<dbReference type="InterPro" id="IPR003251">
    <property type="entry name" value="Rr_diiron-bd_dom"/>
</dbReference>
<evidence type="ECO:0000313" key="12">
    <source>
        <dbReference type="EMBL" id="RUT10133.1"/>
    </source>
</evidence>
<dbReference type="RefSeq" id="WP_127078725.1">
    <property type="nucleotide sequence ID" value="NZ_RSCL01000001.1"/>
</dbReference>
<dbReference type="HAMAP" id="MF_01840">
    <property type="entry name" value="AcsF"/>
    <property type="match status" value="1"/>
</dbReference>
<dbReference type="AlphaFoldDB" id="A0A433VVL5"/>
<evidence type="ECO:0000256" key="1">
    <source>
        <dbReference type="ARBA" id="ARBA00001962"/>
    </source>
</evidence>
<dbReference type="Proteomes" id="UP000271624">
    <property type="component" value="Unassembled WGS sequence"/>
</dbReference>
<dbReference type="GO" id="GO:0036068">
    <property type="term" value="P:light-independent chlorophyll biosynthetic process"/>
    <property type="evidence" value="ECO:0007669"/>
    <property type="project" value="UniProtKB-UniRule"/>
</dbReference>
<proteinExistence type="inferred from homology"/>
<feature type="domain" description="Rubrerythrin diiron-binding" evidence="11">
    <location>
        <begin position="89"/>
        <end position="222"/>
    </location>
</feature>
<comment type="pathway">
    <text evidence="10">Porphyrin-containing compound metabolism; chlorophyll biosynthesis (light-independent).</text>
</comment>
<dbReference type="CDD" id="cd01047">
    <property type="entry name" value="ACSF"/>
    <property type="match status" value="1"/>
</dbReference>
<comment type="caution">
    <text evidence="12">The sequence shown here is derived from an EMBL/GenBank/DDBJ whole genome shotgun (WGS) entry which is preliminary data.</text>
</comment>
<keyword evidence="7 10" id="KW-0408">Iron</keyword>
<gene>
    <name evidence="12" type="primary">acsF2</name>
    <name evidence="10" type="synonym">acsF</name>
    <name evidence="12" type="ORF">DSM106972_006280</name>
</gene>
<dbReference type="NCBIfam" id="NF010172">
    <property type="entry name" value="PRK13654.1"/>
    <property type="match status" value="1"/>
</dbReference>
<keyword evidence="3 10" id="KW-0602">Photosynthesis</keyword>
<organism evidence="12 13">
    <name type="scientific">Dulcicalothrix desertica PCC 7102</name>
    <dbReference type="NCBI Taxonomy" id="232991"/>
    <lineage>
        <taxon>Bacteria</taxon>
        <taxon>Bacillati</taxon>
        <taxon>Cyanobacteriota</taxon>
        <taxon>Cyanophyceae</taxon>
        <taxon>Nostocales</taxon>
        <taxon>Calotrichaceae</taxon>
        <taxon>Dulcicalothrix</taxon>
    </lineage>
</organism>
<dbReference type="SUPFAM" id="SSF47240">
    <property type="entry name" value="Ferritin-like"/>
    <property type="match status" value="1"/>
</dbReference>
<name>A0A433VVL5_9CYAN</name>
<keyword evidence="4 10" id="KW-0479">Metal-binding</keyword>
<evidence type="ECO:0000256" key="9">
    <source>
        <dbReference type="ARBA" id="ARBA00049231"/>
    </source>
</evidence>
<evidence type="ECO:0000256" key="5">
    <source>
        <dbReference type="ARBA" id="ARBA00022857"/>
    </source>
</evidence>
<evidence type="ECO:0000256" key="7">
    <source>
        <dbReference type="ARBA" id="ARBA00023004"/>
    </source>
</evidence>
<reference evidence="12" key="2">
    <citation type="journal article" date="2019" name="Genome Biol. Evol.">
        <title>Day and night: Metabolic profiles and evolutionary relationships of six axenic non-marine cyanobacteria.</title>
        <authorList>
            <person name="Will S.E."/>
            <person name="Henke P."/>
            <person name="Boedeker C."/>
            <person name="Huang S."/>
            <person name="Brinkmann H."/>
            <person name="Rohde M."/>
            <person name="Jarek M."/>
            <person name="Friedl T."/>
            <person name="Seufert S."/>
            <person name="Schumacher M."/>
            <person name="Overmann J."/>
            <person name="Neumann-Schaal M."/>
            <person name="Petersen J."/>
        </authorList>
    </citation>
    <scope>NUCLEOTIDE SEQUENCE [LARGE SCALE GENOMIC DNA]</scope>
    <source>
        <strain evidence="12">PCC 7102</strain>
    </source>
</reference>
<evidence type="ECO:0000256" key="4">
    <source>
        <dbReference type="ARBA" id="ARBA00022723"/>
    </source>
</evidence>
<evidence type="ECO:0000256" key="8">
    <source>
        <dbReference type="ARBA" id="ARBA00023171"/>
    </source>
</evidence>
<evidence type="ECO:0000256" key="10">
    <source>
        <dbReference type="HAMAP-Rule" id="MF_01840"/>
    </source>
</evidence>
<dbReference type="InterPro" id="IPR009078">
    <property type="entry name" value="Ferritin-like_SF"/>
</dbReference>
<reference evidence="12" key="1">
    <citation type="submission" date="2018-12" db="EMBL/GenBank/DDBJ databases">
        <authorList>
            <person name="Will S."/>
            <person name="Neumann-Schaal M."/>
            <person name="Henke P."/>
        </authorList>
    </citation>
    <scope>NUCLEOTIDE SEQUENCE</scope>
    <source>
        <strain evidence="12">PCC 7102</strain>
    </source>
</reference>
<dbReference type="PANTHER" id="PTHR31053">
    <property type="entry name" value="MAGNESIUM-PROTOPORPHYRIN IX MONOMETHYL ESTER [OXIDATIVE] CYCLASE, CHLOROPLASTIC"/>
    <property type="match status" value="1"/>
</dbReference>
<dbReference type="GO" id="GO:0005506">
    <property type="term" value="F:iron ion binding"/>
    <property type="evidence" value="ECO:0007669"/>
    <property type="project" value="UniProtKB-UniRule"/>
</dbReference>
<keyword evidence="8 10" id="KW-0149">Chlorophyll biosynthesis</keyword>
<accession>A0A433VVL5</accession>
<sequence>MVQANPVSQTGKLKSGVKAPVQETLLTPRFYTTDFDKVAQMDLSADDKELRAVIQELKADYNRHHFIRDEEFKQSWEHIDGQTRLAFIDFLERSCTSEFSGFLLFKELTRRLKNKSPLLSEAFEYLARDEARHAGFINKAMADFNLSLDLGYLTKNRTYTFFPPEWIIYTVYLSEKIGYWRYIIMFRHLEKRPDYQYYPLFRYFENWCQDENRHGDFFKALLRSQPQLWDNWKARLWARFFLVTVFATHTLTVLERANFYKSLGIDARQYNIQVIEETNKTSARAFPVILDTQHPAFMSAMERCSNFNLQLKLLDIKYSNRPAIFSVFKFFHKLPLMIGVTWYMLRLFIIKPIDTEATRQQVH</sequence>
<dbReference type="EC" id="1.14.13.81" evidence="10"/>